<sequence>MSYERLLIWQYQARPRAVATAKLLDAHFGETREGLATLPAALDIDSAEGVNLDLVGKHVGQSRVLRGLAPRSLFGFEETPGAKGFGRNRLGGGKWYRLGDPLRDSVVLDDDDYRFLIRCRIARNYQLGTLEDIAAALGFIFDGQSVAYDQYDMTLSVVIRSDGITDFKRYAITTLDILPRPAGVGIRFYLAAPNRAFGFRGAPGALAFNQGKFARFL</sequence>
<dbReference type="InterPro" id="IPR021283">
    <property type="entry name" value="Phage_Wedge1"/>
</dbReference>
<name>A0A2R3IPP4_9PSED</name>
<proteinExistence type="predicted"/>
<evidence type="ECO:0000313" key="1">
    <source>
        <dbReference type="EMBL" id="AVK03888.1"/>
    </source>
</evidence>
<organism evidence="1 2">
    <name type="scientific">Pseudomonas paraeruginosa</name>
    <dbReference type="NCBI Taxonomy" id="2994495"/>
    <lineage>
        <taxon>Bacteria</taxon>
        <taxon>Pseudomonadati</taxon>
        <taxon>Pseudomonadota</taxon>
        <taxon>Gammaproteobacteria</taxon>
        <taxon>Pseudomonadales</taxon>
        <taxon>Pseudomonadaceae</taxon>
        <taxon>Pseudomonas</taxon>
    </lineage>
</organism>
<accession>A0A2R3IPP4</accession>
<dbReference type="EMBL" id="CP027169">
    <property type="protein sequence ID" value="AVK03888.1"/>
    <property type="molecule type" value="Genomic_DNA"/>
</dbReference>
<dbReference type="GeneID" id="77222510"/>
<protein>
    <submittedName>
        <fullName evidence="1">Uncharacterized protein</fullName>
    </submittedName>
</protein>
<evidence type="ECO:0000313" key="2">
    <source>
        <dbReference type="Proteomes" id="UP000238390"/>
    </source>
</evidence>
<reference evidence="1 2" key="1">
    <citation type="submission" date="2018-02" db="EMBL/GenBank/DDBJ databases">
        <title>FDA/CDC Antimicrobial Resistant Isolate Bank Genome Sequencing.</title>
        <authorList>
            <person name="Benahmed F.H."/>
            <person name="Lutgring J.D."/>
            <person name="Yoo B."/>
            <person name="Machado M."/>
            <person name="Brown A."/>
            <person name="McAllister G."/>
            <person name="Perry A."/>
            <person name="Halpin A.L."/>
            <person name="Vavikolanu K."/>
            <person name="Ott S."/>
            <person name="Zhao X."/>
            <person name="Tallon L.J."/>
            <person name="Sadzewicz L."/>
            <person name="Aluvathingal J."/>
            <person name="Nadendla S."/>
            <person name="Voskania-kordi A."/>
            <person name="Simonyan V."/>
            <person name="Patel J."/>
            <person name="Shawar R.M."/>
        </authorList>
    </citation>
    <scope>NUCLEOTIDE SEQUENCE [LARGE SCALE GENOMIC DNA]</scope>
    <source>
        <strain evidence="1 2">AR_0356</strain>
    </source>
</reference>
<dbReference type="RefSeq" id="WP_034080171.1">
    <property type="nucleotide sequence ID" value="NZ_CP020560.1"/>
</dbReference>
<dbReference type="Pfam" id="PF11041">
    <property type="entry name" value="Phage_Wedge1"/>
    <property type="match status" value="1"/>
</dbReference>
<keyword evidence="2" id="KW-1185">Reference proteome</keyword>
<gene>
    <name evidence="1" type="ORF">CSB93_5814</name>
</gene>
<dbReference type="Proteomes" id="UP000238390">
    <property type="component" value="Chromosome"/>
</dbReference>
<dbReference type="AlphaFoldDB" id="A0A2R3IPP4"/>